<accession>A0A9P7RU39</accession>
<protein>
    <submittedName>
        <fullName evidence="2">Uncharacterized protein</fullName>
    </submittedName>
</protein>
<name>A0A9P7RU39_9AGAR</name>
<evidence type="ECO:0000313" key="2">
    <source>
        <dbReference type="EMBL" id="KAG7089410.1"/>
    </source>
</evidence>
<dbReference type="Proteomes" id="UP001049176">
    <property type="component" value="Chromosome 7"/>
</dbReference>
<feature type="coiled-coil region" evidence="1">
    <location>
        <begin position="255"/>
        <end position="282"/>
    </location>
</feature>
<keyword evidence="1" id="KW-0175">Coiled coil</keyword>
<keyword evidence="3" id="KW-1185">Reference proteome</keyword>
<comment type="caution">
    <text evidence="2">The sequence shown here is derived from an EMBL/GenBank/DDBJ whole genome shotgun (WGS) entry which is preliminary data.</text>
</comment>
<gene>
    <name evidence="2" type="ORF">E1B28_011098</name>
</gene>
<sequence length="314" mass="35245">MTLVNDRVKVTYKPGLKCSLISQDNILQATGILKKDILALRLPHPPTANISVVRTGVIEFFWNTKKGGVGDDSATPQYLAQTVFVGQTLDDILIQKLRNCNRAELQTHLGDLLIQDIEFYSTPAESRGEKTKQYPNLSWTRPQITEESRQNTHETLQNQAQEFLDDIGEKMLVDSSPVTIPPRSHNLFHPSRSSGTSSVYELVYELTEIRKQLATGLKQEAAIIDELKRMHSQAPGPSPNTITAAGSELVVTARLQMIEEQIETERQRRRAAEDSLSNIQRECREPFMVPALLDAFVMISKLSTQVMESNDSNN</sequence>
<evidence type="ECO:0000256" key="1">
    <source>
        <dbReference type="SAM" id="Coils"/>
    </source>
</evidence>
<dbReference type="EMBL" id="CM032187">
    <property type="protein sequence ID" value="KAG7089410.1"/>
    <property type="molecule type" value="Genomic_DNA"/>
</dbReference>
<dbReference type="AlphaFoldDB" id="A0A9P7RU39"/>
<proteinExistence type="predicted"/>
<dbReference type="RefSeq" id="XP_043005880.1">
    <property type="nucleotide sequence ID" value="XM_043156096.1"/>
</dbReference>
<dbReference type="OrthoDB" id="3070390at2759"/>
<reference evidence="2" key="1">
    <citation type="journal article" date="2021" name="Genome Biol. Evol.">
        <title>The assembled and annotated genome of the fairy-ring fungus Marasmius oreades.</title>
        <authorList>
            <person name="Hiltunen M."/>
            <person name="Ament-Velasquez S.L."/>
            <person name="Johannesson H."/>
        </authorList>
    </citation>
    <scope>NUCLEOTIDE SEQUENCE</scope>
    <source>
        <strain evidence="2">03SP1</strain>
    </source>
</reference>
<dbReference type="GeneID" id="66080173"/>
<organism evidence="2 3">
    <name type="scientific">Marasmius oreades</name>
    <name type="common">fairy-ring Marasmius</name>
    <dbReference type="NCBI Taxonomy" id="181124"/>
    <lineage>
        <taxon>Eukaryota</taxon>
        <taxon>Fungi</taxon>
        <taxon>Dikarya</taxon>
        <taxon>Basidiomycota</taxon>
        <taxon>Agaricomycotina</taxon>
        <taxon>Agaricomycetes</taxon>
        <taxon>Agaricomycetidae</taxon>
        <taxon>Agaricales</taxon>
        <taxon>Marasmiineae</taxon>
        <taxon>Marasmiaceae</taxon>
        <taxon>Marasmius</taxon>
    </lineage>
</organism>
<evidence type="ECO:0000313" key="3">
    <source>
        <dbReference type="Proteomes" id="UP001049176"/>
    </source>
</evidence>
<dbReference type="KEGG" id="more:E1B28_011098"/>